<organism evidence="5 6">
    <name type="scientific">Ananas comosus</name>
    <name type="common">Pineapple</name>
    <name type="synonym">Ananas ananas</name>
    <dbReference type="NCBI Taxonomy" id="4615"/>
    <lineage>
        <taxon>Eukaryota</taxon>
        <taxon>Viridiplantae</taxon>
        <taxon>Streptophyta</taxon>
        <taxon>Embryophyta</taxon>
        <taxon>Tracheophyta</taxon>
        <taxon>Spermatophyta</taxon>
        <taxon>Magnoliopsida</taxon>
        <taxon>Liliopsida</taxon>
        <taxon>Poales</taxon>
        <taxon>Bromeliaceae</taxon>
        <taxon>Bromelioideae</taxon>
        <taxon>Ananas</taxon>
    </lineage>
</organism>
<dbReference type="Proteomes" id="UP000515123">
    <property type="component" value="Linkage group 8"/>
</dbReference>
<gene>
    <name evidence="6" type="primary">LOC109713575</name>
</gene>
<evidence type="ECO:0000313" key="5">
    <source>
        <dbReference type="Proteomes" id="UP000515123"/>
    </source>
</evidence>
<dbReference type="PANTHER" id="PTHR31471">
    <property type="entry name" value="OS02G0116800 PROTEIN"/>
    <property type="match status" value="1"/>
</dbReference>
<dbReference type="OrthoDB" id="1900877at2759"/>
<feature type="compositionally biased region" description="Polar residues" evidence="3">
    <location>
        <begin position="236"/>
        <end position="245"/>
    </location>
</feature>
<reference evidence="5" key="1">
    <citation type="journal article" date="2015" name="Nat. Genet.">
        <title>The pineapple genome and the evolution of CAM photosynthesis.</title>
        <authorList>
            <person name="Ming R."/>
            <person name="VanBuren R."/>
            <person name="Wai C.M."/>
            <person name="Tang H."/>
            <person name="Schatz M.C."/>
            <person name="Bowers J.E."/>
            <person name="Lyons E."/>
            <person name="Wang M.L."/>
            <person name="Chen J."/>
            <person name="Biggers E."/>
            <person name="Zhang J."/>
            <person name="Huang L."/>
            <person name="Zhang L."/>
            <person name="Miao W."/>
            <person name="Zhang J."/>
            <person name="Ye Z."/>
            <person name="Miao C."/>
            <person name="Lin Z."/>
            <person name="Wang H."/>
            <person name="Zhou H."/>
            <person name="Yim W.C."/>
            <person name="Priest H.D."/>
            <person name="Zheng C."/>
            <person name="Woodhouse M."/>
            <person name="Edger P.P."/>
            <person name="Guyot R."/>
            <person name="Guo H.B."/>
            <person name="Guo H."/>
            <person name="Zheng G."/>
            <person name="Singh R."/>
            <person name="Sharma A."/>
            <person name="Min X."/>
            <person name="Zheng Y."/>
            <person name="Lee H."/>
            <person name="Gurtowski J."/>
            <person name="Sedlazeck F.J."/>
            <person name="Harkess A."/>
            <person name="McKain M.R."/>
            <person name="Liao Z."/>
            <person name="Fang J."/>
            <person name="Liu J."/>
            <person name="Zhang X."/>
            <person name="Zhang Q."/>
            <person name="Hu W."/>
            <person name="Qin Y."/>
            <person name="Wang K."/>
            <person name="Chen L.Y."/>
            <person name="Shirley N."/>
            <person name="Lin Y.R."/>
            <person name="Liu L.Y."/>
            <person name="Hernandez A.G."/>
            <person name="Wright C.L."/>
            <person name="Bulone V."/>
            <person name="Tuskan G.A."/>
            <person name="Heath K."/>
            <person name="Zee F."/>
            <person name="Moore P.H."/>
            <person name="Sunkar R."/>
            <person name="Leebens-Mack J.H."/>
            <person name="Mockler T."/>
            <person name="Bennetzen J.L."/>
            <person name="Freeling M."/>
            <person name="Sankoff D."/>
            <person name="Paterson A.H."/>
            <person name="Zhu X."/>
            <person name="Yang X."/>
            <person name="Smith J.A."/>
            <person name="Cushman J.C."/>
            <person name="Paull R.E."/>
            <person name="Yu Q."/>
        </authorList>
    </citation>
    <scope>NUCLEOTIDE SEQUENCE [LARGE SCALE GENOMIC DNA]</scope>
    <source>
        <strain evidence="5">cv. F153</strain>
    </source>
</reference>
<name>A0A6P5FIM3_ANACO</name>
<proteinExistence type="inferred from homology"/>
<evidence type="ECO:0000259" key="4">
    <source>
        <dbReference type="Pfam" id="PF03763"/>
    </source>
</evidence>
<keyword evidence="2" id="KW-0175">Coiled coil</keyword>
<feature type="domain" description="Remorin C-terminal" evidence="4">
    <location>
        <begin position="332"/>
        <end position="435"/>
    </location>
</feature>
<accession>A0A6P5FIM3</accession>
<feature type="region of interest" description="Disordered" evidence="3">
    <location>
        <begin position="31"/>
        <end position="53"/>
    </location>
</feature>
<feature type="compositionally biased region" description="Low complexity" evidence="3">
    <location>
        <begin position="246"/>
        <end position="255"/>
    </location>
</feature>
<comment type="similarity">
    <text evidence="1">Belongs to the remorin family.</text>
</comment>
<feature type="region of interest" description="Disordered" evidence="3">
    <location>
        <begin position="233"/>
        <end position="278"/>
    </location>
</feature>
<dbReference type="Pfam" id="PF03763">
    <property type="entry name" value="Remorin_C"/>
    <property type="match status" value="1"/>
</dbReference>
<dbReference type="RefSeq" id="XP_020093283.1">
    <property type="nucleotide sequence ID" value="XM_020237694.1"/>
</dbReference>
<dbReference type="AlphaFoldDB" id="A0A6P5FIM3"/>
<dbReference type="GeneID" id="109713575"/>
<sequence>MEYERIHKPLHRQSGGFSPAKLRAVLLGLEKRRKGEDASEEEEQGEVEFDMELDDRRASAAERCRDVECSTSTGVQQRSIQSRIRVLDSETGDSEWSFDFHPAPSKWDDAEKWIASPTSHRGGRAPAWAGKRSGLGVPMATASAAAAKVVISAAAAAATTKDSPKWAGATQGKKDGGGLLKAVNWAPEAKPLPDSAICLSQHDTSASARSASTFITPAPTVRSVSMRDMGTEMTPIASQEPSRTGTPLTIRSPTSSRPPTPPRTLPSSVSCDGDSNNKELSEMELQKKTRREIMVLGQQLGKTNIVAWASKEEEEANASNNGTLDQSAKIIAEARAAAWEEAERAKYLSRFKQEEIKIQAWENHQKAKTEAEMRKIEVEVERMRAREHERLMNKLAAARHKAEEMRAAAEAKRNNQAARTAQQAEYIRRTGRVPSSFSFWNWCS</sequence>
<evidence type="ECO:0000256" key="3">
    <source>
        <dbReference type="SAM" id="MobiDB-lite"/>
    </source>
</evidence>
<keyword evidence="5" id="KW-1185">Reference proteome</keyword>
<dbReference type="PANTHER" id="PTHR31471:SF98">
    <property type="entry name" value="OS02G0116800 PROTEIN"/>
    <property type="match status" value="1"/>
</dbReference>
<feature type="compositionally biased region" description="Acidic residues" evidence="3">
    <location>
        <begin position="38"/>
        <end position="53"/>
    </location>
</feature>
<evidence type="ECO:0000256" key="1">
    <source>
        <dbReference type="ARBA" id="ARBA00005711"/>
    </source>
</evidence>
<reference evidence="6" key="2">
    <citation type="submission" date="2025-08" db="UniProtKB">
        <authorList>
            <consortium name="RefSeq"/>
        </authorList>
    </citation>
    <scope>IDENTIFICATION</scope>
    <source>
        <tissue evidence="6">Leaf</tissue>
    </source>
</reference>
<evidence type="ECO:0000313" key="6">
    <source>
        <dbReference type="RefSeq" id="XP_020093283.1"/>
    </source>
</evidence>
<feature type="coiled-coil region" evidence="2">
    <location>
        <begin position="366"/>
        <end position="421"/>
    </location>
</feature>
<protein>
    <submittedName>
        <fullName evidence="6">Uncharacterized protein LOC109713575</fullName>
    </submittedName>
</protein>
<dbReference type="InterPro" id="IPR005516">
    <property type="entry name" value="Remorin_C"/>
</dbReference>
<evidence type="ECO:0000256" key="2">
    <source>
        <dbReference type="SAM" id="Coils"/>
    </source>
</evidence>